<dbReference type="InterPro" id="IPR058193">
    <property type="entry name" value="VanY/YodJ_core_dom"/>
</dbReference>
<dbReference type="Gene3D" id="3.30.1380.10">
    <property type="match status" value="1"/>
</dbReference>
<reference evidence="3" key="1">
    <citation type="submission" date="2019-04" db="EMBL/GenBank/DDBJ databases">
        <title>Evolution of Biomass-Degrading Anaerobic Consortia Revealed by Metagenomics.</title>
        <authorList>
            <person name="Peng X."/>
        </authorList>
    </citation>
    <scope>NUCLEOTIDE SEQUENCE</scope>
    <source>
        <strain evidence="3">SIG551</strain>
    </source>
</reference>
<dbReference type="GO" id="GO:0004180">
    <property type="term" value="F:carboxypeptidase activity"/>
    <property type="evidence" value="ECO:0007669"/>
    <property type="project" value="UniProtKB-KW"/>
</dbReference>
<dbReference type="Pfam" id="PF02557">
    <property type="entry name" value="VanY"/>
    <property type="match status" value="1"/>
</dbReference>
<name>A0A928KXJ7_9FIRM</name>
<keyword evidence="1" id="KW-0812">Transmembrane</keyword>
<dbReference type="EMBL" id="SVNY01000005">
    <property type="protein sequence ID" value="MBE6833931.1"/>
    <property type="molecule type" value="Genomic_DNA"/>
</dbReference>
<keyword evidence="1" id="KW-0472">Membrane</keyword>
<feature type="transmembrane region" description="Helical" evidence="1">
    <location>
        <begin position="35"/>
        <end position="57"/>
    </location>
</feature>
<evidence type="ECO:0000313" key="4">
    <source>
        <dbReference type="Proteomes" id="UP000754750"/>
    </source>
</evidence>
<dbReference type="InterPro" id="IPR009045">
    <property type="entry name" value="Zn_M74/Hedgehog-like"/>
</dbReference>
<keyword evidence="3" id="KW-0378">Hydrolase</keyword>
<evidence type="ECO:0000313" key="3">
    <source>
        <dbReference type="EMBL" id="MBE6833931.1"/>
    </source>
</evidence>
<keyword evidence="3" id="KW-0121">Carboxypeptidase</keyword>
<dbReference type="RefSeq" id="WP_020072278.1">
    <property type="nucleotide sequence ID" value="NZ_SVNY01000005.1"/>
</dbReference>
<proteinExistence type="predicted"/>
<dbReference type="InterPro" id="IPR052179">
    <property type="entry name" value="DD-CPase-like"/>
</dbReference>
<dbReference type="SUPFAM" id="SSF55166">
    <property type="entry name" value="Hedgehog/DD-peptidase"/>
    <property type="match status" value="1"/>
</dbReference>
<comment type="caution">
    <text evidence="3">The sequence shown here is derived from an EMBL/GenBank/DDBJ whole genome shotgun (WGS) entry which is preliminary data.</text>
</comment>
<dbReference type="GO" id="GO:0006508">
    <property type="term" value="P:proteolysis"/>
    <property type="evidence" value="ECO:0007669"/>
    <property type="project" value="InterPro"/>
</dbReference>
<dbReference type="PANTHER" id="PTHR34385:SF1">
    <property type="entry name" value="PEPTIDOGLYCAN L-ALANYL-D-GLUTAMATE ENDOPEPTIDASE CWLK"/>
    <property type="match status" value="1"/>
</dbReference>
<evidence type="ECO:0000259" key="2">
    <source>
        <dbReference type="Pfam" id="PF02557"/>
    </source>
</evidence>
<accession>A0A928KXJ7</accession>
<keyword evidence="1" id="KW-1133">Transmembrane helix</keyword>
<dbReference type="PANTHER" id="PTHR34385">
    <property type="entry name" value="D-ALANYL-D-ALANINE CARBOXYPEPTIDASE"/>
    <property type="match status" value="1"/>
</dbReference>
<feature type="domain" description="D-alanyl-D-alanine carboxypeptidase-like core" evidence="2">
    <location>
        <begin position="114"/>
        <end position="239"/>
    </location>
</feature>
<keyword evidence="3" id="KW-0645">Protease</keyword>
<dbReference type="InterPro" id="IPR003709">
    <property type="entry name" value="VanY-like_core_dom"/>
</dbReference>
<dbReference type="AlphaFoldDB" id="A0A928KXJ7"/>
<dbReference type="PROSITE" id="PS50890">
    <property type="entry name" value="PUA"/>
    <property type="match status" value="1"/>
</dbReference>
<evidence type="ECO:0000256" key="1">
    <source>
        <dbReference type="SAM" id="Phobius"/>
    </source>
</evidence>
<dbReference type="CDD" id="cd14852">
    <property type="entry name" value="LD-carboxypeptidase"/>
    <property type="match status" value="1"/>
</dbReference>
<sequence length="266" mass="29904">MRLWKRDDRLGRRGERVLKSQPGWRGVNQVRRLRILMTVIAVIILISVTAGLLLVWFQLHPSLEKELFTSSAPEYSEPVQSSAGSAPDLLVLVGSGRGLMEGVVPDLTELDGVQVDKRLAAAYEEMEKAAADDGVALKITRGYVTAEQQEELYKQKVRELVAAGYTQVRAEDAAQSLVERGGYSEYQTGLAVDFELTGGQQSQWLLVNGPQYGFVLRYPENKESVTQKNAEPRHFRYVGQENALRMRQMGFCLEEYVSYLSKQSKK</sequence>
<dbReference type="Proteomes" id="UP000754750">
    <property type="component" value="Unassembled WGS sequence"/>
</dbReference>
<organism evidence="3 4">
    <name type="scientific">Faecalispora sporosphaeroides</name>
    <dbReference type="NCBI Taxonomy" id="1549"/>
    <lineage>
        <taxon>Bacteria</taxon>
        <taxon>Bacillati</taxon>
        <taxon>Bacillota</taxon>
        <taxon>Clostridia</taxon>
        <taxon>Eubacteriales</taxon>
        <taxon>Oscillospiraceae</taxon>
        <taxon>Faecalispora</taxon>
    </lineage>
</organism>
<gene>
    <name evidence="3" type="ORF">E7512_10210</name>
</gene>
<protein>
    <submittedName>
        <fullName evidence="3">D-alanyl-D-alanine carboxypeptidase family protein</fullName>
    </submittedName>
</protein>